<feature type="disulfide bond" evidence="1">
    <location>
        <begin position="487"/>
        <end position="496"/>
    </location>
</feature>
<evidence type="ECO:0000313" key="4">
    <source>
        <dbReference type="EMBL" id="KAF3700633.1"/>
    </source>
</evidence>
<evidence type="ECO:0000313" key="5">
    <source>
        <dbReference type="Proteomes" id="UP000503349"/>
    </source>
</evidence>
<sequence length="511" mass="57993">MASLRLLFLLLVMCHLLVFTMSGSTTEKHLQKMKEVVKTVADHLDDIREAVTPLLGLIDASGLAISAAVNLILLIITGKTKEDKVLKTVVDEFQNLNFKLDRYHVEQRWDSWASGAYHKPEMDIEVAWTSLFTLVGSLGESADEHTIQRHLDEFLTSYQKYEPATKILQMLLTAKKTTFINNLGQMLAEHTTCNQNSIREYAVFLATLFFKGNMLNQIYYHLKNISSEARINEAAQIQYDFQTAMFQLQKYCTTHITAYVENDIEGLIDQKTNREDLAKKIRSHLETKHNSFDWMVVAFKTKNSERVFKIRNKHTLTGFTVVKKGEISVAVAQQSKGAHTMAGKVKTAIQQCFIKTPMCYEVEKTLRKCNKTVGEVPLSQTYTAVHAFHGNAHESHTDVSDVSSQNANNYEEYNKEVDISSVQDYIHSGECWIFVIFSKTPIKGKYQVLIKSDEAIKNNPCSNMKCGSNNQGQCVSVGFPPLPMCECNHPYYGKNCEKTIDDYKKSLSFGH</sequence>
<feature type="signal peptide" evidence="2">
    <location>
        <begin position="1"/>
        <end position="22"/>
    </location>
</feature>
<dbReference type="OrthoDB" id="8943530at2759"/>
<evidence type="ECO:0000256" key="1">
    <source>
        <dbReference type="PROSITE-ProRule" id="PRU00076"/>
    </source>
</evidence>
<keyword evidence="1" id="KW-1015">Disulfide bond</keyword>
<reference evidence="4 5" key="1">
    <citation type="submission" date="2019-02" db="EMBL/GenBank/DDBJ databases">
        <title>Opniocepnalus argus genome.</title>
        <authorList>
            <person name="Zhou C."/>
            <person name="Xiao S."/>
        </authorList>
    </citation>
    <scope>NUCLEOTIDE SEQUENCE [LARGE SCALE GENOMIC DNA]</scope>
    <source>
        <strain evidence="4">OARG1902GOOAL</strain>
        <tissue evidence="4">Muscle</tissue>
    </source>
</reference>
<dbReference type="PROSITE" id="PS01186">
    <property type="entry name" value="EGF_2"/>
    <property type="match status" value="1"/>
</dbReference>
<protein>
    <recommendedName>
        <fullName evidence="3">EGF-like domain-containing protein</fullName>
    </recommendedName>
</protein>
<reference evidence="5" key="2">
    <citation type="submission" date="2019-02" db="EMBL/GenBank/DDBJ databases">
        <title>Opniocepnalus argus Var Kimnra genome.</title>
        <authorList>
            <person name="Zhou C."/>
            <person name="Xiao S."/>
        </authorList>
    </citation>
    <scope>NUCLEOTIDE SEQUENCE [LARGE SCALE GENOMIC DNA]</scope>
</reference>
<keyword evidence="2" id="KW-0732">Signal</keyword>
<name>A0A6G1QE75_CHAAH</name>
<dbReference type="Proteomes" id="UP000503349">
    <property type="component" value="Chromosome 15"/>
</dbReference>
<proteinExistence type="predicted"/>
<organism evidence="4 5">
    <name type="scientific">Channa argus</name>
    <name type="common">Northern snakehead</name>
    <name type="synonym">Ophicephalus argus</name>
    <dbReference type="NCBI Taxonomy" id="215402"/>
    <lineage>
        <taxon>Eukaryota</taxon>
        <taxon>Metazoa</taxon>
        <taxon>Chordata</taxon>
        <taxon>Craniata</taxon>
        <taxon>Vertebrata</taxon>
        <taxon>Euteleostomi</taxon>
        <taxon>Actinopterygii</taxon>
        <taxon>Neopterygii</taxon>
        <taxon>Teleostei</taxon>
        <taxon>Neoteleostei</taxon>
        <taxon>Acanthomorphata</taxon>
        <taxon>Anabantaria</taxon>
        <taxon>Anabantiformes</taxon>
        <taxon>Channoidei</taxon>
        <taxon>Channidae</taxon>
        <taxon>Channa</taxon>
    </lineage>
</organism>
<dbReference type="AlphaFoldDB" id="A0A6G1QE75"/>
<gene>
    <name evidence="4" type="ORF">EXN66_Car016320</name>
</gene>
<comment type="caution">
    <text evidence="1">Lacks conserved residue(s) required for the propagation of feature annotation.</text>
</comment>
<dbReference type="PROSITE" id="PS50026">
    <property type="entry name" value="EGF_3"/>
    <property type="match status" value="1"/>
</dbReference>
<accession>A0A6G1QE75</accession>
<keyword evidence="1" id="KW-0245">EGF-like domain</keyword>
<dbReference type="PROSITE" id="PS00022">
    <property type="entry name" value="EGF_1"/>
    <property type="match status" value="1"/>
</dbReference>
<dbReference type="EMBL" id="CM015726">
    <property type="protein sequence ID" value="KAF3700633.1"/>
    <property type="molecule type" value="Genomic_DNA"/>
</dbReference>
<evidence type="ECO:0000259" key="3">
    <source>
        <dbReference type="PROSITE" id="PS50026"/>
    </source>
</evidence>
<feature type="domain" description="EGF-like" evidence="3">
    <location>
        <begin position="457"/>
        <end position="497"/>
    </location>
</feature>
<keyword evidence="5" id="KW-1185">Reference proteome</keyword>
<dbReference type="InterPro" id="IPR000742">
    <property type="entry name" value="EGF"/>
</dbReference>
<evidence type="ECO:0000256" key="2">
    <source>
        <dbReference type="SAM" id="SignalP"/>
    </source>
</evidence>
<feature type="chain" id="PRO_5026028274" description="EGF-like domain-containing protein" evidence="2">
    <location>
        <begin position="23"/>
        <end position="511"/>
    </location>
</feature>